<dbReference type="PROSITE" id="PS01124">
    <property type="entry name" value="HTH_ARAC_FAMILY_2"/>
    <property type="match status" value="1"/>
</dbReference>
<dbReference type="Pfam" id="PF12833">
    <property type="entry name" value="HTH_18"/>
    <property type="match status" value="1"/>
</dbReference>
<dbReference type="PROSITE" id="PS00041">
    <property type="entry name" value="HTH_ARAC_FAMILY_1"/>
    <property type="match status" value="1"/>
</dbReference>
<dbReference type="RefSeq" id="WP_209137366.1">
    <property type="nucleotide sequence ID" value="NZ_JAGHKO010000001.1"/>
</dbReference>
<dbReference type="InterPro" id="IPR053142">
    <property type="entry name" value="PchR_regulatory_protein"/>
</dbReference>
<keyword evidence="3" id="KW-0804">Transcription</keyword>
<keyword evidence="2" id="KW-0238">DNA-binding</keyword>
<evidence type="ECO:0000256" key="2">
    <source>
        <dbReference type="ARBA" id="ARBA00023125"/>
    </source>
</evidence>
<name>A0ABS3YN43_9BACT</name>
<evidence type="ECO:0000313" key="6">
    <source>
        <dbReference type="Proteomes" id="UP000677244"/>
    </source>
</evidence>
<evidence type="ECO:0000256" key="1">
    <source>
        <dbReference type="ARBA" id="ARBA00023015"/>
    </source>
</evidence>
<dbReference type="EMBL" id="JAGHKO010000001">
    <property type="protein sequence ID" value="MBO9199298.1"/>
    <property type="molecule type" value="Genomic_DNA"/>
</dbReference>
<comment type="caution">
    <text evidence="5">The sequence shown here is derived from an EMBL/GenBank/DDBJ whole genome shotgun (WGS) entry which is preliminary data.</text>
</comment>
<sequence length="342" mass="39425">MKSYSIRVNSIDRENEFKRLALETGGDLEEAHTLIRFSNDLGRGKIRTWHLDAGLYMRVWDLYLLKPIEFIKEALPVYVTNNGYSLLCIHTHESVELRHINQHQQFNKVRERRFAMVPDSATAGFQLNPALPVQLIDFSISGYWLKQQPGYLGIARYFNDDAMEVNGMPVLVEPFHLKTNTLTSKLIERVDDPRADATAVFSLGTDLIKDFMSFTSSSTEKASGNIELYYEKVKKAEAILLDHLQKMPPRMSMIAKMVALSESTLKRYFKLIYGKSVYEYYLNKKMDMARTIMLQKPYSVNEIAELMGYEKVSHFIEIFKKHHGCSPGSIKKKQLENASFSH</sequence>
<proteinExistence type="predicted"/>
<dbReference type="PANTHER" id="PTHR47893">
    <property type="entry name" value="REGULATORY PROTEIN PCHR"/>
    <property type="match status" value="1"/>
</dbReference>
<evidence type="ECO:0000313" key="5">
    <source>
        <dbReference type="EMBL" id="MBO9199298.1"/>
    </source>
</evidence>
<dbReference type="InterPro" id="IPR018060">
    <property type="entry name" value="HTH_AraC"/>
</dbReference>
<reference evidence="5 6" key="1">
    <citation type="submission" date="2021-03" db="EMBL/GenBank/DDBJ databases">
        <title>Assistant Professor.</title>
        <authorList>
            <person name="Huq M.A."/>
        </authorList>
    </citation>
    <scope>NUCLEOTIDE SEQUENCE [LARGE SCALE GENOMIC DNA]</scope>
    <source>
        <strain evidence="5 6">MAH-29</strain>
    </source>
</reference>
<evidence type="ECO:0000259" key="4">
    <source>
        <dbReference type="PROSITE" id="PS01124"/>
    </source>
</evidence>
<keyword evidence="1" id="KW-0805">Transcription regulation</keyword>
<dbReference type="InterPro" id="IPR018062">
    <property type="entry name" value="HTH_AraC-typ_CS"/>
</dbReference>
<dbReference type="Gene3D" id="1.10.10.60">
    <property type="entry name" value="Homeodomain-like"/>
    <property type="match status" value="1"/>
</dbReference>
<dbReference type="PANTHER" id="PTHR47893:SF1">
    <property type="entry name" value="REGULATORY PROTEIN PCHR"/>
    <property type="match status" value="1"/>
</dbReference>
<dbReference type="SUPFAM" id="SSF46689">
    <property type="entry name" value="Homeodomain-like"/>
    <property type="match status" value="1"/>
</dbReference>
<evidence type="ECO:0000256" key="3">
    <source>
        <dbReference type="ARBA" id="ARBA00023163"/>
    </source>
</evidence>
<dbReference type="SMART" id="SM00342">
    <property type="entry name" value="HTH_ARAC"/>
    <property type="match status" value="1"/>
</dbReference>
<feature type="domain" description="HTH araC/xylS-type" evidence="4">
    <location>
        <begin position="234"/>
        <end position="333"/>
    </location>
</feature>
<protein>
    <submittedName>
        <fullName evidence="5">Helix-turn-helix transcriptional regulator</fullName>
    </submittedName>
</protein>
<accession>A0ABS3YN43</accession>
<dbReference type="InterPro" id="IPR009057">
    <property type="entry name" value="Homeodomain-like_sf"/>
</dbReference>
<dbReference type="Proteomes" id="UP000677244">
    <property type="component" value="Unassembled WGS sequence"/>
</dbReference>
<gene>
    <name evidence="5" type="ORF">J7I42_03410</name>
</gene>
<organism evidence="5 6">
    <name type="scientific">Niastella soli</name>
    <dbReference type="NCBI Taxonomy" id="2821487"/>
    <lineage>
        <taxon>Bacteria</taxon>
        <taxon>Pseudomonadati</taxon>
        <taxon>Bacteroidota</taxon>
        <taxon>Chitinophagia</taxon>
        <taxon>Chitinophagales</taxon>
        <taxon>Chitinophagaceae</taxon>
        <taxon>Niastella</taxon>
    </lineage>
</organism>
<keyword evidence="6" id="KW-1185">Reference proteome</keyword>